<evidence type="ECO:0000256" key="5">
    <source>
        <dbReference type="ARBA" id="ARBA00023163"/>
    </source>
</evidence>
<dbReference type="InterPro" id="IPR003593">
    <property type="entry name" value="AAA+_ATPase"/>
</dbReference>
<feature type="domain" description="PAS" evidence="7">
    <location>
        <begin position="135"/>
        <end position="183"/>
    </location>
</feature>
<dbReference type="RefSeq" id="WP_306073063.1">
    <property type="nucleotide sequence ID" value="NZ_JAROBZ020000001.1"/>
</dbReference>
<dbReference type="PROSITE" id="PS50045">
    <property type="entry name" value="SIGMA54_INTERACT_4"/>
    <property type="match status" value="1"/>
</dbReference>
<organism evidence="8 9">
    <name type="scientific">Neobacillus driksii</name>
    <dbReference type="NCBI Taxonomy" id="3035913"/>
    <lineage>
        <taxon>Bacteria</taxon>
        <taxon>Bacillati</taxon>
        <taxon>Bacillota</taxon>
        <taxon>Bacilli</taxon>
        <taxon>Bacillales</taxon>
        <taxon>Bacillaceae</taxon>
        <taxon>Neobacillus</taxon>
    </lineage>
</organism>
<evidence type="ECO:0000259" key="6">
    <source>
        <dbReference type="PROSITE" id="PS50045"/>
    </source>
</evidence>
<sequence length="580" mass="66309">MDAVELGLLDYFQKVCSSIGKYETGISNIILLSNSYKYQCHYDVYKRKILFNEDSFNWMIQVKWDDYAVPNSCQSAQSEWIYTRPISHKGEHKYFLAIVYPEKNNKKILQILELLAKQLSYQLVTQPNLKSLFLQSKYQQQITNTIEEGYLTVDQKGMITFINQTGTSILGLDENELVGQPLVEMLPNFNPSPLVTLQTKENWVNREVSFHLPKGKIHLIFSVTPLFENGLPVGIVITFREMKIIMKKLESLVSITPIFQFEDIIYKSRSMQDLVKTAKVAAKTESNILIEGESGTGKELIAQAIHNQSQRKGKPFVVIDCSSIPRDLVESELFGYVDGAFTGARKGGRLGKFEVANGGTVFLDEIGEMPLEIQVKLLRVLQTRTITRVGGHDPTPCNVRIIAATNRNLEEEVEYENFRLDLYYRLNVLQLTIPPIREREGDIPLLAKTLVEVAANRSNRHSPTISLETMEILENYSWPGNIRELENVIERAILIAHDVMEPEHLPNYLLTALVNSDKRKPAQSINLNNANSIREKEKELIRNTLDHVYWNKSLAARKLGISRSNLYEKIAKYNIEQVNR</sequence>
<dbReference type="InterPro" id="IPR013767">
    <property type="entry name" value="PAS_fold"/>
</dbReference>
<dbReference type="InterPro" id="IPR000014">
    <property type="entry name" value="PAS"/>
</dbReference>
<keyword evidence="2" id="KW-0067">ATP-binding</keyword>
<comment type="caution">
    <text evidence="8">The sequence shown here is derived from an EMBL/GenBank/DDBJ whole genome shotgun (WGS) entry which is preliminary data.</text>
</comment>
<evidence type="ECO:0000256" key="3">
    <source>
        <dbReference type="ARBA" id="ARBA00023015"/>
    </source>
</evidence>
<dbReference type="InterPro" id="IPR027417">
    <property type="entry name" value="P-loop_NTPase"/>
</dbReference>
<dbReference type="InterPro" id="IPR009057">
    <property type="entry name" value="Homeodomain-like_sf"/>
</dbReference>
<dbReference type="Gene3D" id="3.30.450.20">
    <property type="entry name" value="PAS domain"/>
    <property type="match status" value="1"/>
</dbReference>
<evidence type="ECO:0000256" key="4">
    <source>
        <dbReference type="ARBA" id="ARBA00023125"/>
    </source>
</evidence>
<dbReference type="Gene3D" id="1.10.10.60">
    <property type="entry name" value="Homeodomain-like"/>
    <property type="match status" value="1"/>
</dbReference>
<keyword evidence="9" id="KW-1185">Reference proteome</keyword>
<dbReference type="NCBIfam" id="TIGR00229">
    <property type="entry name" value="sensory_box"/>
    <property type="match status" value="1"/>
</dbReference>
<dbReference type="Pfam" id="PF00158">
    <property type="entry name" value="Sigma54_activat"/>
    <property type="match status" value="1"/>
</dbReference>
<feature type="domain" description="Sigma-54 factor interaction" evidence="6">
    <location>
        <begin position="264"/>
        <end position="494"/>
    </location>
</feature>
<dbReference type="InterPro" id="IPR058031">
    <property type="entry name" value="AAA_lid_NorR"/>
</dbReference>
<dbReference type="Gene3D" id="3.40.50.300">
    <property type="entry name" value="P-loop containing nucleotide triphosphate hydrolases"/>
    <property type="match status" value="1"/>
</dbReference>
<dbReference type="PANTHER" id="PTHR32071">
    <property type="entry name" value="TRANSCRIPTIONAL REGULATORY PROTEIN"/>
    <property type="match status" value="1"/>
</dbReference>
<dbReference type="Pfam" id="PF02954">
    <property type="entry name" value="HTH_8"/>
    <property type="match status" value="1"/>
</dbReference>
<dbReference type="InterPro" id="IPR002078">
    <property type="entry name" value="Sigma_54_int"/>
</dbReference>
<evidence type="ECO:0000256" key="1">
    <source>
        <dbReference type="ARBA" id="ARBA00022741"/>
    </source>
</evidence>
<dbReference type="EMBL" id="JAROBZ020000001">
    <property type="protein sequence ID" value="MFB3168368.1"/>
    <property type="molecule type" value="Genomic_DNA"/>
</dbReference>
<dbReference type="InterPro" id="IPR025662">
    <property type="entry name" value="Sigma_54_int_dom_ATP-bd_1"/>
</dbReference>
<dbReference type="SUPFAM" id="SSF46689">
    <property type="entry name" value="Homeodomain-like"/>
    <property type="match status" value="1"/>
</dbReference>
<evidence type="ECO:0000259" key="7">
    <source>
        <dbReference type="PROSITE" id="PS50112"/>
    </source>
</evidence>
<evidence type="ECO:0000313" key="8">
    <source>
        <dbReference type="EMBL" id="MFB3168368.1"/>
    </source>
</evidence>
<keyword evidence="3" id="KW-0805">Transcription regulation</keyword>
<dbReference type="PROSITE" id="PS00675">
    <property type="entry name" value="SIGMA54_INTERACT_1"/>
    <property type="match status" value="1"/>
</dbReference>
<dbReference type="InterPro" id="IPR025944">
    <property type="entry name" value="Sigma_54_int_dom_CS"/>
</dbReference>
<keyword evidence="1" id="KW-0547">Nucleotide-binding</keyword>
<dbReference type="CDD" id="cd00130">
    <property type="entry name" value="PAS"/>
    <property type="match status" value="1"/>
</dbReference>
<dbReference type="PROSITE" id="PS50112">
    <property type="entry name" value="PAS"/>
    <property type="match status" value="1"/>
</dbReference>
<dbReference type="CDD" id="cd00009">
    <property type="entry name" value="AAA"/>
    <property type="match status" value="1"/>
</dbReference>
<evidence type="ECO:0000256" key="2">
    <source>
        <dbReference type="ARBA" id="ARBA00022840"/>
    </source>
</evidence>
<dbReference type="PRINTS" id="PR01590">
    <property type="entry name" value="HTHFIS"/>
</dbReference>
<dbReference type="Gene3D" id="1.10.8.60">
    <property type="match status" value="1"/>
</dbReference>
<dbReference type="PROSITE" id="PS00688">
    <property type="entry name" value="SIGMA54_INTERACT_3"/>
    <property type="match status" value="1"/>
</dbReference>
<dbReference type="SUPFAM" id="SSF55785">
    <property type="entry name" value="PYP-like sensor domain (PAS domain)"/>
    <property type="match status" value="1"/>
</dbReference>
<dbReference type="Proteomes" id="UP001241748">
    <property type="component" value="Unassembled WGS sequence"/>
</dbReference>
<protein>
    <submittedName>
        <fullName evidence="8">Sigma 54-interacting transcriptional regulator</fullName>
    </submittedName>
</protein>
<reference evidence="8 9" key="1">
    <citation type="submission" date="2024-05" db="EMBL/GenBank/DDBJ databases">
        <authorList>
            <person name="Venkateswaran K."/>
        </authorList>
    </citation>
    <scope>NUCLEOTIDE SEQUENCE [LARGE SCALE GENOMIC DNA]</scope>
    <source>
        <strain evidence="8 9">179-C4-2-HS</strain>
    </source>
</reference>
<dbReference type="InterPro" id="IPR025943">
    <property type="entry name" value="Sigma_54_int_dom_ATP-bd_2"/>
</dbReference>
<dbReference type="Pfam" id="PF25601">
    <property type="entry name" value="AAA_lid_14"/>
    <property type="match status" value="1"/>
</dbReference>
<evidence type="ECO:0000313" key="9">
    <source>
        <dbReference type="Proteomes" id="UP001241748"/>
    </source>
</evidence>
<accession>A0ABV4YWE0</accession>
<dbReference type="PROSITE" id="PS00676">
    <property type="entry name" value="SIGMA54_INTERACT_2"/>
    <property type="match status" value="1"/>
</dbReference>
<dbReference type="SMART" id="SM00091">
    <property type="entry name" value="PAS"/>
    <property type="match status" value="1"/>
</dbReference>
<name>A0ABV4YWE0_9BACI</name>
<dbReference type="InterPro" id="IPR035965">
    <property type="entry name" value="PAS-like_dom_sf"/>
</dbReference>
<dbReference type="SMART" id="SM00382">
    <property type="entry name" value="AAA"/>
    <property type="match status" value="1"/>
</dbReference>
<dbReference type="PANTHER" id="PTHR32071:SF57">
    <property type="entry name" value="C4-DICARBOXYLATE TRANSPORT TRANSCRIPTIONAL REGULATORY PROTEIN DCTD"/>
    <property type="match status" value="1"/>
</dbReference>
<dbReference type="Pfam" id="PF00989">
    <property type="entry name" value="PAS"/>
    <property type="match status" value="1"/>
</dbReference>
<proteinExistence type="predicted"/>
<gene>
    <name evidence="8" type="ORF">P5G62_014715</name>
</gene>
<dbReference type="InterPro" id="IPR002197">
    <property type="entry name" value="HTH_Fis"/>
</dbReference>
<dbReference type="SUPFAM" id="SSF52540">
    <property type="entry name" value="P-loop containing nucleoside triphosphate hydrolases"/>
    <property type="match status" value="1"/>
</dbReference>
<keyword evidence="5" id="KW-0804">Transcription</keyword>
<keyword evidence="4" id="KW-0238">DNA-binding</keyword>